<accession>A0A158JXG1</accession>
<dbReference type="GO" id="GO:0005829">
    <property type="term" value="C:cytosol"/>
    <property type="evidence" value="ECO:0007669"/>
    <property type="project" value="TreeGrafter"/>
</dbReference>
<keyword evidence="2" id="KW-0805">Transcription regulation</keyword>
<keyword evidence="3" id="KW-0238">DNA-binding</keyword>
<dbReference type="InterPro" id="IPR036388">
    <property type="entry name" value="WH-like_DNA-bd_sf"/>
</dbReference>
<reference evidence="6 7" key="1">
    <citation type="submission" date="2016-01" db="EMBL/GenBank/DDBJ databases">
        <authorList>
            <person name="Oliw E.H."/>
        </authorList>
    </citation>
    <scope>NUCLEOTIDE SEQUENCE [LARGE SCALE GENOMIC DNA]</scope>
    <source>
        <strain evidence="6">LMG 27134</strain>
    </source>
</reference>
<feature type="domain" description="HTH lysR-type" evidence="5">
    <location>
        <begin position="8"/>
        <end position="65"/>
    </location>
</feature>
<dbReference type="InterPro" id="IPR036390">
    <property type="entry name" value="WH_DNA-bd_sf"/>
</dbReference>
<evidence type="ECO:0000259" key="5">
    <source>
        <dbReference type="PROSITE" id="PS50931"/>
    </source>
</evidence>
<evidence type="ECO:0000313" key="6">
    <source>
        <dbReference type="EMBL" id="SAL73071.1"/>
    </source>
</evidence>
<name>A0A158JXG1_9BURK</name>
<dbReference type="PROSITE" id="PS50931">
    <property type="entry name" value="HTH_LYSR"/>
    <property type="match status" value="1"/>
</dbReference>
<dbReference type="OrthoDB" id="8594260at2"/>
<gene>
    <name evidence="6" type="ORF">AWB69_08913</name>
</gene>
<dbReference type="GO" id="GO:0003677">
    <property type="term" value="F:DNA binding"/>
    <property type="evidence" value="ECO:0007669"/>
    <property type="project" value="UniProtKB-KW"/>
</dbReference>
<comment type="similarity">
    <text evidence="1">Belongs to the LysR transcriptional regulatory family.</text>
</comment>
<dbReference type="Gene3D" id="1.10.10.10">
    <property type="entry name" value="Winged helix-like DNA-binding domain superfamily/Winged helix DNA-binding domain"/>
    <property type="match status" value="1"/>
</dbReference>
<dbReference type="PANTHER" id="PTHR30419:SF8">
    <property type="entry name" value="NITROGEN ASSIMILATION TRANSCRIPTIONAL ACTIVATOR-RELATED"/>
    <property type="match status" value="1"/>
</dbReference>
<dbReference type="Gene3D" id="3.40.190.290">
    <property type="match status" value="1"/>
</dbReference>
<dbReference type="SUPFAM" id="SSF46785">
    <property type="entry name" value="Winged helix' DNA-binding domain"/>
    <property type="match status" value="1"/>
</dbReference>
<dbReference type="Pfam" id="PF03466">
    <property type="entry name" value="LysR_substrate"/>
    <property type="match status" value="1"/>
</dbReference>
<dbReference type="SUPFAM" id="SSF53850">
    <property type="entry name" value="Periplasmic binding protein-like II"/>
    <property type="match status" value="1"/>
</dbReference>
<dbReference type="Proteomes" id="UP000054683">
    <property type="component" value="Unassembled WGS sequence"/>
</dbReference>
<dbReference type="RefSeq" id="WP_062092924.1">
    <property type="nucleotide sequence ID" value="NZ_FCOK02000129.1"/>
</dbReference>
<dbReference type="AlphaFoldDB" id="A0A158JXG1"/>
<dbReference type="EMBL" id="FCOK02000129">
    <property type="protein sequence ID" value="SAL73071.1"/>
    <property type="molecule type" value="Genomic_DNA"/>
</dbReference>
<evidence type="ECO:0000256" key="4">
    <source>
        <dbReference type="ARBA" id="ARBA00023163"/>
    </source>
</evidence>
<evidence type="ECO:0000256" key="3">
    <source>
        <dbReference type="ARBA" id="ARBA00023125"/>
    </source>
</evidence>
<keyword evidence="4" id="KW-0804">Transcription</keyword>
<dbReference type="Pfam" id="PF00126">
    <property type="entry name" value="HTH_1"/>
    <property type="match status" value="1"/>
</dbReference>
<dbReference type="InterPro" id="IPR000847">
    <property type="entry name" value="LysR_HTH_N"/>
</dbReference>
<organism evidence="6 7">
    <name type="scientific">Caballeronia udeis</name>
    <dbReference type="NCBI Taxonomy" id="1232866"/>
    <lineage>
        <taxon>Bacteria</taxon>
        <taxon>Pseudomonadati</taxon>
        <taxon>Pseudomonadota</taxon>
        <taxon>Betaproteobacteria</taxon>
        <taxon>Burkholderiales</taxon>
        <taxon>Burkholderiaceae</taxon>
        <taxon>Caballeronia</taxon>
    </lineage>
</organism>
<protein>
    <submittedName>
        <fullName evidence="6">LysR family transcriptional regulator</fullName>
    </submittedName>
</protein>
<sequence>MSPVPPGINERRLRYFYETVSLGSIRGAAEHFEVEPSVVTRQIQQLEIELGCKLLERRGRNVVPTEAAALVLDHCRERWASEETLHARLSELKGLQRGEIRVVAGEGFLEELSRTISFEFCSKFPKINVTLDQVSSHEVVRMVSQHEAHIGIAYCAPQDSSIRVLKARRLPVRLVTWPGHPLATRKVPLKLKDVLPYPVALMQEQFGLRKLLRAAEFADKIEFTPTFTTNSLATLKNHVRAHVGITFMSERAVSREVEAGEFMTVQIENPVLESAEIQLIVRADRIASVALQRLQKQLSEMSLFETSKRP</sequence>
<evidence type="ECO:0000256" key="2">
    <source>
        <dbReference type="ARBA" id="ARBA00023015"/>
    </source>
</evidence>
<proteinExistence type="inferred from homology"/>
<dbReference type="GO" id="GO:0003700">
    <property type="term" value="F:DNA-binding transcription factor activity"/>
    <property type="evidence" value="ECO:0007669"/>
    <property type="project" value="InterPro"/>
</dbReference>
<dbReference type="InterPro" id="IPR005119">
    <property type="entry name" value="LysR_subst-bd"/>
</dbReference>
<dbReference type="PANTHER" id="PTHR30419">
    <property type="entry name" value="HTH-TYPE TRANSCRIPTIONAL REGULATOR YBHD"/>
    <property type="match status" value="1"/>
</dbReference>
<dbReference type="InterPro" id="IPR050950">
    <property type="entry name" value="HTH-type_LysR_regulators"/>
</dbReference>
<evidence type="ECO:0000313" key="7">
    <source>
        <dbReference type="Proteomes" id="UP000054683"/>
    </source>
</evidence>
<evidence type="ECO:0000256" key="1">
    <source>
        <dbReference type="ARBA" id="ARBA00009437"/>
    </source>
</evidence>